<dbReference type="Proteomes" id="UP001232343">
    <property type="component" value="Unassembled WGS sequence"/>
</dbReference>
<comment type="caution">
    <text evidence="1">The sequence shown here is derived from an EMBL/GenBank/DDBJ whole genome shotgun (WGS) entry which is preliminary data.</text>
</comment>
<name>A0ABU0D594_9BACI</name>
<proteinExistence type="predicted"/>
<sequence>MKKKRLLIYLFLFFAIITVVTVQGRTSSQQFSPDKVTSYVNGVGMGIQDLYKKVPINDIRESNTISKSQLDHLIGGIDRVFSSYSDLKTMGINFHFIKEDEVNKTDFVLEHIFSSLLELKNSTKGDIVLTKKQMDVIEELYIYLWDIYQLEIYDKELNVILLSIEDVSKKYEALGEVSFQP</sequence>
<gene>
    <name evidence="1" type="ORF">J2S14_002394</name>
</gene>
<dbReference type="EMBL" id="JAUSUO010000005">
    <property type="protein sequence ID" value="MDQ0343579.1"/>
    <property type="molecule type" value="Genomic_DNA"/>
</dbReference>
<reference evidence="1 2" key="1">
    <citation type="submission" date="2023-07" db="EMBL/GenBank/DDBJ databases">
        <title>Genomic Encyclopedia of Type Strains, Phase IV (KMG-IV): sequencing the most valuable type-strain genomes for metagenomic binning, comparative biology and taxonomic classification.</title>
        <authorList>
            <person name="Goeker M."/>
        </authorList>
    </citation>
    <scope>NUCLEOTIDE SEQUENCE [LARGE SCALE GENOMIC DNA]</scope>
    <source>
        <strain evidence="1 2">DSM 27848</strain>
    </source>
</reference>
<keyword evidence="2" id="KW-1185">Reference proteome</keyword>
<protein>
    <submittedName>
        <fullName evidence="1">Uncharacterized protein</fullName>
    </submittedName>
</protein>
<evidence type="ECO:0000313" key="2">
    <source>
        <dbReference type="Proteomes" id="UP001232343"/>
    </source>
</evidence>
<dbReference type="RefSeq" id="WP_244683472.1">
    <property type="nucleotide sequence ID" value="NZ_JALIRM010000018.1"/>
</dbReference>
<accession>A0ABU0D594</accession>
<evidence type="ECO:0000313" key="1">
    <source>
        <dbReference type="EMBL" id="MDQ0343579.1"/>
    </source>
</evidence>
<organism evidence="1 2">
    <name type="scientific">Lederbergia wuyishanensis</name>
    <dbReference type="NCBI Taxonomy" id="1347903"/>
    <lineage>
        <taxon>Bacteria</taxon>
        <taxon>Bacillati</taxon>
        <taxon>Bacillota</taxon>
        <taxon>Bacilli</taxon>
        <taxon>Bacillales</taxon>
        <taxon>Bacillaceae</taxon>
        <taxon>Lederbergia</taxon>
    </lineage>
</organism>